<proteinExistence type="inferred from homology"/>
<dbReference type="PANTHER" id="PTHR30469">
    <property type="entry name" value="MULTIDRUG RESISTANCE PROTEIN MDTA"/>
    <property type="match status" value="1"/>
</dbReference>
<dbReference type="EMBL" id="QCYK01000001">
    <property type="protein sequence ID" value="PUZ29452.1"/>
    <property type="molecule type" value="Genomic_DNA"/>
</dbReference>
<feature type="domain" description="YknX-like C-terminal permuted SH3-like" evidence="4">
    <location>
        <begin position="296"/>
        <end position="358"/>
    </location>
</feature>
<dbReference type="RefSeq" id="WP_108686089.1">
    <property type="nucleotide sequence ID" value="NZ_QCYK01000001.1"/>
</dbReference>
<comment type="similarity">
    <text evidence="1">Belongs to the membrane fusion protein (MFP) (TC 8.A.1) family.</text>
</comment>
<gene>
    <name evidence="5" type="ORF">DCC81_08385</name>
</gene>
<dbReference type="PANTHER" id="PTHR30469:SF37">
    <property type="entry name" value="RAGD PROTEIN"/>
    <property type="match status" value="1"/>
</dbReference>
<dbReference type="Pfam" id="PF25973">
    <property type="entry name" value="BSH_CzcB"/>
    <property type="match status" value="1"/>
</dbReference>
<feature type="domain" description="CzcB-like barrel-sandwich hybrid" evidence="3">
    <location>
        <begin position="64"/>
        <end position="196"/>
    </location>
</feature>
<reference evidence="5 6" key="1">
    <citation type="submission" date="2018-04" db="EMBL/GenBank/DDBJ databases">
        <title>Chitinophaga fuyangensis sp. nov., isolated from soil in a chemical factory.</title>
        <authorList>
            <person name="Chen K."/>
        </authorList>
    </citation>
    <scope>NUCLEOTIDE SEQUENCE [LARGE SCALE GENOMIC DNA]</scope>
    <source>
        <strain evidence="5 6">LY-1</strain>
    </source>
</reference>
<dbReference type="OrthoDB" id="9806939at2"/>
<dbReference type="InterPro" id="IPR058647">
    <property type="entry name" value="BSH_CzcB-like"/>
</dbReference>
<dbReference type="Pfam" id="PF25954">
    <property type="entry name" value="Beta-barrel_RND_2"/>
    <property type="match status" value="1"/>
</dbReference>
<dbReference type="Proteomes" id="UP000244450">
    <property type="component" value="Unassembled WGS sequence"/>
</dbReference>
<comment type="caution">
    <text evidence="5">The sequence shown here is derived from an EMBL/GenBank/DDBJ whole genome shotgun (WGS) entry which is preliminary data.</text>
</comment>
<dbReference type="Gene3D" id="2.40.30.170">
    <property type="match status" value="1"/>
</dbReference>
<evidence type="ECO:0000259" key="2">
    <source>
        <dbReference type="Pfam" id="PF25954"/>
    </source>
</evidence>
<dbReference type="AlphaFoldDB" id="A0A2T7BP58"/>
<dbReference type="Gene3D" id="1.10.287.470">
    <property type="entry name" value="Helix hairpin bin"/>
    <property type="match status" value="1"/>
</dbReference>
<dbReference type="SUPFAM" id="SSF111369">
    <property type="entry name" value="HlyD-like secretion proteins"/>
    <property type="match status" value="1"/>
</dbReference>
<dbReference type="InterPro" id="IPR006143">
    <property type="entry name" value="RND_pump_MFP"/>
</dbReference>
<dbReference type="InterPro" id="IPR058637">
    <property type="entry name" value="YknX-like_C"/>
</dbReference>
<dbReference type="Gene3D" id="2.40.420.20">
    <property type="match status" value="1"/>
</dbReference>
<evidence type="ECO:0000313" key="5">
    <source>
        <dbReference type="EMBL" id="PUZ29452.1"/>
    </source>
</evidence>
<organism evidence="5 6">
    <name type="scientific">Chitinophaga parva</name>
    <dbReference type="NCBI Taxonomy" id="2169414"/>
    <lineage>
        <taxon>Bacteria</taxon>
        <taxon>Pseudomonadati</taxon>
        <taxon>Bacteroidota</taxon>
        <taxon>Chitinophagia</taxon>
        <taxon>Chitinophagales</taxon>
        <taxon>Chitinophagaceae</taxon>
        <taxon>Chitinophaga</taxon>
    </lineage>
</organism>
<dbReference type="GO" id="GO:1990281">
    <property type="term" value="C:efflux pump complex"/>
    <property type="evidence" value="ECO:0007669"/>
    <property type="project" value="TreeGrafter"/>
</dbReference>
<evidence type="ECO:0000259" key="3">
    <source>
        <dbReference type="Pfam" id="PF25973"/>
    </source>
</evidence>
<dbReference type="Pfam" id="PF25989">
    <property type="entry name" value="YknX_C"/>
    <property type="match status" value="1"/>
</dbReference>
<accession>A0A2T7BP58</accession>
<dbReference type="InterPro" id="IPR058792">
    <property type="entry name" value="Beta-barrel_RND_2"/>
</dbReference>
<feature type="domain" description="CusB-like beta-barrel" evidence="2">
    <location>
        <begin position="214"/>
        <end position="288"/>
    </location>
</feature>
<evidence type="ECO:0000256" key="1">
    <source>
        <dbReference type="ARBA" id="ARBA00009477"/>
    </source>
</evidence>
<protein>
    <submittedName>
        <fullName evidence="5">Efflux RND transporter periplasmic adaptor subunit</fullName>
    </submittedName>
</protein>
<sequence length="360" mass="38875">MRTLYFISLACICFTACGVHHEQVATKAEAPVKKGPAYDVVEATAGSLSQQMTLPGQLAAYEEVSIFPKVNGYVQQVLVDIGANVKKGTLLMTLEAPELEQGSAQAKEKYATAKADFLLSRERYARMREAAETDGAVSPLDLAATRSKTMADSALANAAYANWQLQETLHSYLRVTAPFDGVITQRNVHPGALVSDVSKDKPMLELKSLDRLRLQVDVPEAVAGTLSVGDTLRFRLSAFPGLTFKGQISRKSDNVNLQYRAERIEVDVANPKHELAAGMYADVLVTSQRKVPGCIVPKTAVVTGTDRKYVLQVADHKAIKTDVSTGNTHDGKIEVYGAIQPGARVIANANDEISDGAIID</sequence>
<dbReference type="NCBIfam" id="TIGR01730">
    <property type="entry name" value="RND_mfp"/>
    <property type="match status" value="1"/>
</dbReference>
<evidence type="ECO:0000313" key="6">
    <source>
        <dbReference type="Proteomes" id="UP000244450"/>
    </source>
</evidence>
<dbReference type="Gene3D" id="2.40.50.100">
    <property type="match status" value="1"/>
</dbReference>
<evidence type="ECO:0000259" key="4">
    <source>
        <dbReference type="Pfam" id="PF25989"/>
    </source>
</evidence>
<name>A0A2T7BP58_9BACT</name>
<dbReference type="GO" id="GO:0015562">
    <property type="term" value="F:efflux transmembrane transporter activity"/>
    <property type="evidence" value="ECO:0007669"/>
    <property type="project" value="TreeGrafter"/>
</dbReference>
<keyword evidence="6" id="KW-1185">Reference proteome</keyword>